<dbReference type="GO" id="GO:0006270">
    <property type="term" value="P:DNA replication initiation"/>
    <property type="evidence" value="ECO:0007669"/>
    <property type="project" value="TreeGrafter"/>
</dbReference>
<dbReference type="GO" id="GO:0005664">
    <property type="term" value="C:nuclear origin of replication recognition complex"/>
    <property type="evidence" value="ECO:0007669"/>
    <property type="project" value="InterPro"/>
</dbReference>
<reference evidence="4 5" key="1">
    <citation type="submission" date="2020-08" db="EMBL/GenBank/DDBJ databases">
        <authorList>
            <person name="Hejnol A."/>
        </authorList>
    </citation>
    <scope>NUCLEOTIDE SEQUENCE [LARGE SCALE GENOMIC DNA]</scope>
</reference>
<dbReference type="PANTHER" id="PTHR12748:SF0">
    <property type="entry name" value="ORIGIN RECOGNITION COMPLEX SUBUNIT 3"/>
    <property type="match status" value="1"/>
</dbReference>
<dbReference type="AlphaFoldDB" id="A0A7I8W5H3"/>
<feature type="domain" description="Origin recognition complex subunit 3 insertion" evidence="3">
    <location>
        <begin position="281"/>
        <end position="501"/>
    </location>
</feature>
<feature type="domain" description="Origin recognition complex subunit 3 N-terminal" evidence="2">
    <location>
        <begin position="1"/>
        <end position="267"/>
    </location>
</feature>
<organism evidence="4 5">
    <name type="scientific">Dimorphilus gyrociliatus</name>
    <dbReference type="NCBI Taxonomy" id="2664684"/>
    <lineage>
        <taxon>Eukaryota</taxon>
        <taxon>Metazoa</taxon>
        <taxon>Spiralia</taxon>
        <taxon>Lophotrochozoa</taxon>
        <taxon>Annelida</taxon>
        <taxon>Polychaeta</taxon>
        <taxon>Polychaeta incertae sedis</taxon>
        <taxon>Dinophilidae</taxon>
        <taxon>Dimorphilus</taxon>
    </lineage>
</organism>
<gene>
    <name evidence="4" type="ORF">DGYR_LOCUS10877</name>
</gene>
<keyword evidence="1" id="KW-0175">Coiled coil</keyword>
<dbReference type="EMBL" id="CAJFCJ010000019">
    <property type="protein sequence ID" value="CAD5123168.1"/>
    <property type="molecule type" value="Genomic_DNA"/>
</dbReference>
<dbReference type="InterPro" id="IPR045663">
    <property type="entry name" value="ORC3_ins"/>
</dbReference>
<dbReference type="InterPro" id="IPR020795">
    <property type="entry name" value="ORC3"/>
</dbReference>
<evidence type="ECO:0000313" key="4">
    <source>
        <dbReference type="EMBL" id="CAD5123168.1"/>
    </source>
</evidence>
<dbReference type="Pfam" id="PF19675">
    <property type="entry name" value="ORC3_ins"/>
    <property type="match status" value="1"/>
</dbReference>
<dbReference type="GO" id="GO:0031261">
    <property type="term" value="C:DNA replication preinitiation complex"/>
    <property type="evidence" value="ECO:0007669"/>
    <property type="project" value="TreeGrafter"/>
</dbReference>
<protein>
    <submittedName>
        <fullName evidence="4">DgyrCDS11537</fullName>
    </submittedName>
</protein>
<evidence type="ECO:0000259" key="2">
    <source>
        <dbReference type="Pfam" id="PF07034"/>
    </source>
</evidence>
<evidence type="ECO:0000256" key="1">
    <source>
        <dbReference type="SAM" id="Coils"/>
    </source>
</evidence>
<dbReference type="GO" id="GO:0005656">
    <property type="term" value="C:nuclear pre-replicative complex"/>
    <property type="evidence" value="ECO:0007669"/>
    <property type="project" value="TreeGrafter"/>
</dbReference>
<proteinExistence type="predicted"/>
<evidence type="ECO:0000313" key="5">
    <source>
        <dbReference type="Proteomes" id="UP000549394"/>
    </source>
</evidence>
<dbReference type="OrthoDB" id="10265211at2759"/>
<dbReference type="Pfam" id="PF07034">
    <property type="entry name" value="ORC3_N"/>
    <property type="match status" value="1"/>
</dbReference>
<feature type="coiled-coil region" evidence="1">
    <location>
        <begin position="409"/>
        <end position="466"/>
    </location>
</feature>
<keyword evidence="5" id="KW-1185">Reference proteome</keyword>
<evidence type="ECO:0000259" key="3">
    <source>
        <dbReference type="Pfam" id="PF19675"/>
    </source>
</evidence>
<sequence>MENKIATIQKELLSNVYRDILDFIGKSGAEKFNDIEVPTIGFVMGTNTSEHESIILNLKKEILKSNTTSFVAAISRNISNTGQFYKDLLECLTEEDDTIVENSDDENTETNKSFMKLSASRATFGSLVKWYEETESKSPVIVVVPDMHNFPSTILEDFVTLSSAYSHQIPVVLILGLSTAITTIHKSLSQSVTSLMSIETYYAPTPCDHLLEIIKRVILNPDFPIKLPYKTFRLMMDDFLSHNFSVKNFELMLKFVVLQHYFCNELSTYCQSLDRVKSKIKSAKKSDLQILIKVKSFQSYLNNLVADERESILKDTIKLKDLISALMEEFYVYQVNFEIGLKCLNAFFSRIPQCSLGRNLRDIYVNCLKTNITQKEEFEDSLKVQLSIILSECISILEGSNLTDALETLDNFLSKVNNSEETAEETDKQEQDENDNELILPEKTSLSALKQTLKKMNEKKQNKKMTLFERLKRDCINFLNEFFSETLKPPRKIVFFEVFYPSNTIEGRFYENVTRDPFSTPKKH</sequence>
<dbReference type="Proteomes" id="UP000549394">
    <property type="component" value="Unassembled WGS sequence"/>
</dbReference>
<dbReference type="CDD" id="cd20704">
    <property type="entry name" value="Orc3"/>
    <property type="match status" value="1"/>
</dbReference>
<dbReference type="PANTHER" id="PTHR12748">
    <property type="entry name" value="ORIGIN RECOGNITION COMPLEX SUBUNIT 3"/>
    <property type="match status" value="1"/>
</dbReference>
<dbReference type="InterPro" id="IPR045667">
    <property type="entry name" value="ORC3_N"/>
</dbReference>
<comment type="caution">
    <text evidence="4">The sequence shown here is derived from an EMBL/GenBank/DDBJ whole genome shotgun (WGS) entry which is preliminary data.</text>
</comment>
<accession>A0A7I8W5H3</accession>
<name>A0A7I8W5H3_9ANNE</name>
<dbReference type="GO" id="GO:0003688">
    <property type="term" value="F:DNA replication origin binding"/>
    <property type="evidence" value="ECO:0007669"/>
    <property type="project" value="TreeGrafter"/>
</dbReference>